<keyword evidence="3" id="KW-1185">Reference proteome</keyword>
<dbReference type="Gene3D" id="1.10.1200.10">
    <property type="entry name" value="ACP-like"/>
    <property type="match status" value="1"/>
</dbReference>
<evidence type="ECO:0000313" key="2">
    <source>
        <dbReference type="EMBL" id="KAA9375933.1"/>
    </source>
</evidence>
<dbReference type="InterPro" id="IPR009081">
    <property type="entry name" value="PP-bd_ACP"/>
</dbReference>
<gene>
    <name evidence="2" type="ORF">F5972_24730</name>
</gene>
<feature type="domain" description="Carrier" evidence="1">
    <location>
        <begin position="3"/>
        <end position="81"/>
    </location>
</feature>
<name>A0A5J5JWF7_9ACTN</name>
<comment type="caution">
    <text evidence="2">The sequence shown here is derived from an EMBL/GenBank/DDBJ whole genome shotgun (WGS) entry which is preliminary data.</text>
</comment>
<accession>A0A5J5JWF7</accession>
<dbReference type="EMBL" id="VYTZ01000009">
    <property type="protein sequence ID" value="KAA9375933.1"/>
    <property type="molecule type" value="Genomic_DNA"/>
</dbReference>
<dbReference type="Proteomes" id="UP000327011">
    <property type="component" value="Unassembled WGS sequence"/>
</dbReference>
<dbReference type="AlphaFoldDB" id="A0A5J5JWF7"/>
<dbReference type="Pfam" id="PF00550">
    <property type="entry name" value="PP-binding"/>
    <property type="match status" value="1"/>
</dbReference>
<reference evidence="2 3" key="1">
    <citation type="submission" date="2019-09" db="EMBL/GenBank/DDBJ databases">
        <title>Screening of Novel Bioactive Compounds from Soil-Associated.</title>
        <authorList>
            <person name="Gong X."/>
        </authorList>
    </citation>
    <scope>NUCLEOTIDE SEQUENCE [LARGE SCALE GENOMIC DNA]</scope>
    <source>
        <strain evidence="2 3">Gxj-6</strain>
    </source>
</reference>
<sequence>MDEWRQVTEDEICRIIAGVLPGKDVAPHMSLRNDLGVDSIGLMSIVFVLEEQTGIDTMSHIMEFTEAEYVHEIVGICLKAAS</sequence>
<organism evidence="2 3">
    <name type="scientific">Microbispora cellulosiformans</name>
    <dbReference type="NCBI Taxonomy" id="2614688"/>
    <lineage>
        <taxon>Bacteria</taxon>
        <taxon>Bacillati</taxon>
        <taxon>Actinomycetota</taxon>
        <taxon>Actinomycetes</taxon>
        <taxon>Streptosporangiales</taxon>
        <taxon>Streptosporangiaceae</taxon>
        <taxon>Microbispora</taxon>
    </lineage>
</organism>
<proteinExistence type="predicted"/>
<protein>
    <submittedName>
        <fullName evidence="2">Acyl carrier protein</fullName>
    </submittedName>
</protein>
<evidence type="ECO:0000259" key="1">
    <source>
        <dbReference type="PROSITE" id="PS50075"/>
    </source>
</evidence>
<dbReference type="InterPro" id="IPR036736">
    <property type="entry name" value="ACP-like_sf"/>
</dbReference>
<dbReference type="PROSITE" id="PS50075">
    <property type="entry name" value="CARRIER"/>
    <property type="match status" value="1"/>
</dbReference>
<evidence type="ECO:0000313" key="3">
    <source>
        <dbReference type="Proteomes" id="UP000327011"/>
    </source>
</evidence>
<dbReference type="SUPFAM" id="SSF47336">
    <property type="entry name" value="ACP-like"/>
    <property type="match status" value="1"/>
</dbReference>